<evidence type="ECO:0000256" key="4">
    <source>
        <dbReference type="ARBA" id="ARBA00022475"/>
    </source>
</evidence>
<evidence type="ECO:0000256" key="3">
    <source>
        <dbReference type="ARBA" id="ARBA00012438"/>
    </source>
</evidence>
<dbReference type="InterPro" id="IPR033479">
    <property type="entry name" value="dCache_1"/>
</dbReference>
<keyword evidence="6" id="KW-0808">Transferase</keyword>
<dbReference type="PANTHER" id="PTHR41523">
    <property type="entry name" value="TWO-COMPONENT SYSTEM SENSOR PROTEIN"/>
    <property type="match status" value="1"/>
</dbReference>
<dbReference type="KEGG" id="hni:W911_16470"/>
<evidence type="ECO:0000259" key="14">
    <source>
        <dbReference type="SMART" id="SM00911"/>
    </source>
</evidence>
<dbReference type="HOGENOM" id="CLU_023848_1_0_5"/>
<evidence type="ECO:0000256" key="11">
    <source>
        <dbReference type="ARBA" id="ARBA00022989"/>
    </source>
</evidence>
<dbReference type="CDD" id="cd18773">
    <property type="entry name" value="PDC1_HK_sensor"/>
    <property type="match status" value="1"/>
</dbReference>
<keyword evidence="16" id="KW-1185">Reference proteome</keyword>
<dbReference type="AlphaFoldDB" id="V5SHT2"/>
<dbReference type="CDD" id="cd18774">
    <property type="entry name" value="PDC2_HK_sensor"/>
    <property type="match status" value="1"/>
</dbReference>
<feature type="transmembrane region" description="Helical" evidence="13">
    <location>
        <begin position="276"/>
        <end position="301"/>
    </location>
</feature>
<evidence type="ECO:0000313" key="15">
    <source>
        <dbReference type="EMBL" id="AHB50416.1"/>
    </source>
</evidence>
<evidence type="ECO:0000256" key="13">
    <source>
        <dbReference type="SAM" id="Phobius"/>
    </source>
</evidence>
<evidence type="ECO:0000256" key="1">
    <source>
        <dbReference type="ARBA" id="ARBA00000085"/>
    </source>
</evidence>
<evidence type="ECO:0000256" key="2">
    <source>
        <dbReference type="ARBA" id="ARBA00004651"/>
    </source>
</evidence>
<evidence type="ECO:0000256" key="12">
    <source>
        <dbReference type="ARBA" id="ARBA00023136"/>
    </source>
</evidence>
<comment type="subcellular location">
    <subcellularLocation>
        <location evidence="2">Cell membrane</location>
        <topology evidence="2">Multi-pass membrane protein</topology>
    </subcellularLocation>
</comment>
<dbReference type="PATRIC" id="fig|1029756.8.peg.3431"/>
<dbReference type="InterPro" id="IPR036890">
    <property type="entry name" value="HATPase_C_sf"/>
</dbReference>
<evidence type="ECO:0000256" key="7">
    <source>
        <dbReference type="ARBA" id="ARBA00022692"/>
    </source>
</evidence>
<keyword evidence="10" id="KW-0067">ATP-binding</keyword>
<protein>
    <recommendedName>
        <fullName evidence="3">histidine kinase</fullName>
        <ecNumber evidence="3">2.7.13.3</ecNumber>
    </recommendedName>
</protein>
<dbReference type="Proteomes" id="UP000018542">
    <property type="component" value="Chromosome"/>
</dbReference>
<evidence type="ECO:0000256" key="6">
    <source>
        <dbReference type="ARBA" id="ARBA00022679"/>
    </source>
</evidence>
<gene>
    <name evidence="15" type="ORF">W911_16470</name>
</gene>
<keyword evidence="9" id="KW-0418">Kinase</keyword>
<feature type="domain" description="Signal transduction histidine kinase HWE region" evidence="14">
    <location>
        <begin position="358"/>
        <end position="438"/>
    </location>
</feature>
<dbReference type="PANTHER" id="PTHR41523:SF7">
    <property type="entry name" value="HISTIDINE KINASE"/>
    <property type="match status" value="1"/>
</dbReference>
<dbReference type="Pfam" id="PF02743">
    <property type="entry name" value="dCache_1"/>
    <property type="match status" value="1"/>
</dbReference>
<dbReference type="Gene3D" id="3.30.450.20">
    <property type="entry name" value="PAS domain"/>
    <property type="match status" value="1"/>
</dbReference>
<dbReference type="Gene3D" id="3.30.565.10">
    <property type="entry name" value="Histidine kinase-like ATPase, C-terminal domain"/>
    <property type="match status" value="1"/>
</dbReference>
<name>V5SHT2_9HYPH</name>
<dbReference type="GO" id="GO:0005524">
    <property type="term" value="F:ATP binding"/>
    <property type="evidence" value="ECO:0007669"/>
    <property type="project" value="UniProtKB-KW"/>
</dbReference>
<proteinExistence type="predicted"/>
<keyword evidence="12 13" id="KW-0472">Membrane</keyword>
<dbReference type="OrthoDB" id="341208at2"/>
<keyword evidence="5" id="KW-0597">Phosphoprotein</keyword>
<evidence type="ECO:0000313" key="16">
    <source>
        <dbReference type="Proteomes" id="UP000018542"/>
    </source>
</evidence>
<comment type="catalytic activity">
    <reaction evidence="1">
        <text>ATP + protein L-histidine = ADP + protein N-phospho-L-histidine.</text>
        <dbReference type="EC" id="2.7.13.3"/>
    </reaction>
</comment>
<dbReference type="GO" id="GO:0004673">
    <property type="term" value="F:protein histidine kinase activity"/>
    <property type="evidence" value="ECO:0007669"/>
    <property type="project" value="UniProtKB-EC"/>
</dbReference>
<organism evidence="15 16">
    <name type="scientific">Hyphomicrobium nitrativorans NL23</name>
    <dbReference type="NCBI Taxonomy" id="1029756"/>
    <lineage>
        <taxon>Bacteria</taxon>
        <taxon>Pseudomonadati</taxon>
        <taxon>Pseudomonadota</taxon>
        <taxon>Alphaproteobacteria</taxon>
        <taxon>Hyphomicrobiales</taxon>
        <taxon>Hyphomicrobiaceae</taxon>
        <taxon>Hyphomicrobium</taxon>
    </lineage>
</organism>
<evidence type="ECO:0000256" key="9">
    <source>
        <dbReference type="ARBA" id="ARBA00022777"/>
    </source>
</evidence>
<dbReference type="EMBL" id="CP006912">
    <property type="protein sequence ID" value="AHB50416.1"/>
    <property type="molecule type" value="Genomic_DNA"/>
</dbReference>
<keyword evidence="7 13" id="KW-0812">Transmembrane</keyword>
<accession>V5SHT2</accession>
<evidence type="ECO:0000256" key="8">
    <source>
        <dbReference type="ARBA" id="ARBA00022741"/>
    </source>
</evidence>
<evidence type="ECO:0000256" key="5">
    <source>
        <dbReference type="ARBA" id="ARBA00022553"/>
    </source>
</evidence>
<dbReference type="EC" id="2.7.13.3" evidence="3"/>
<dbReference type="GO" id="GO:0005886">
    <property type="term" value="C:plasma membrane"/>
    <property type="evidence" value="ECO:0007669"/>
    <property type="project" value="UniProtKB-SubCell"/>
</dbReference>
<keyword evidence="11 13" id="KW-1133">Transmembrane helix</keyword>
<dbReference type="RefSeq" id="WP_023788592.1">
    <property type="nucleotide sequence ID" value="NC_022997.1"/>
</dbReference>
<dbReference type="InterPro" id="IPR011102">
    <property type="entry name" value="Sig_transdc_His_kinase_HWE"/>
</dbReference>
<dbReference type="STRING" id="1029756.W911_16470"/>
<sequence>MKRSFSVRPPWPVSFLLALSIIALAVPLLALLAMEAARLTASERERLVGEAASSAARIAADLDQTLNSYMAILESLATTPALAEDNFETVYHQAVAALKSRRLFAFLRDPSGQQRFNTRLPYGAPLPNAKGTDEPVFEDGRPHVSDIVIGQVAKKPVMAVSVPVMRNEEIRYVLSLSLDPVLMKELLDRQKLPPEWRGTITDRKGNVIARTRLHDEFLGKPFKEEALRDKMEGARHGTDLEGRAVIWGSAPSRTSGWLISVSVPADLVEASAREALLSYVLIVAAFTCAGIAGAVGVARVITRPLGLAEKAAKSLGEGRPVDFQPTVVEEANAIGTALVEAARLREEAEQQIMLLMREVNHRSKNMLAVVQAIARQMPSKEPKQFVRQFSDRIVGLAASQDLLIESNWQGVRVADLVRSQLSLFRELIGTRIEISGPLVRLQPPAAQAIGMALHELATNASKYGALSDENGQVHVSWDLVPGAEEREFRLEWREQGGPPVTPPERRGFGHTIMVAMVEKSLDAEVIVEYPQSGLVWKVRAPGRCTYEGPDTAGRAAKRKAGEKV</sequence>
<keyword evidence="4" id="KW-1003">Cell membrane</keyword>
<dbReference type="Pfam" id="PF07536">
    <property type="entry name" value="HWE_HK"/>
    <property type="match status" value="1"/>
</dbReference>
<evidence type="ECO:0000256" key="10">
    <source>
        <dbReference type="ARBA" id="ARBA00022840"/>
    </source>
</evidence>
<reference evidence="15 16" key="1">
    <citation type="journal article" date="2014" name="Genome Announc.">
        <title>Complete Genome Sequence of Hyphomicrobium nitrativorans Strain NL23, a Denitrifying Bacterium Isolated from Biofilm of a Methanol-Fed Denitrification System Treating Seawater at the Montreal Biodome.</title>
        <authorList>
            <person name="Martineau C."/>
            <person name="Villeneuve C."/>
            <person name="Mauffrey F."/>
            <person name="Villemur R."/>
        </authorList>
    </citation>
    <scope>NUCLEOTIDE SEQUENCE [LARGE SCALE GENOMIC DNA]</scope>
    <source>
        <strain evidence="15">NL23</strain>
    </source>
</reference>
<keyword evidence="8" id="KW-0547">Nucleotide-binding</keyword>
<dbReference type="SMART" id="SM00911">
    <property type="entry name" value="HWE_HK"/>
    <property type="match status" value="1"/>
</dbReference>